<reference evidence="2" key="1">
    <citation type="submission" date="2011-03" db="EMBL/GenBank/DDBJ databases">
        <authorList>
            <person name="Voget S."/>
            <person name="Streit W.R."/>
            <person name="Jaeger K.E."/>
            <person name="Daniel R."/>
        </authorList>
    </citation>
    <scope>NUCLEOTIDE SEQUENCE [LARGE SCALE GENOMIC DNA]</scope>
    <source>
        <strain evidence="2">PG1</strain>
    </source>
</reference>
<name>A0A0B6RYE3_BURPL</name>
<dbReference type="AlphaFoldDB" id="A0A0B6RYE3"/>
<reference evidence="1 2" key="2">
    <citation type="journal article" date="2016" name="Appl. Microbiol. Biotechnol.">
        <title>Mutations improving production and secretion of extracellular lipase by Burkholderia glumae PG1.</title>
        <authorList>
            <person name="Knapp A."/>
            <person name="Voget S."/>
            <person name="Gao R."/>
            <person name="Zaburannyi N."/>
            <person name="Krysciak D."/>
            <person name="Breuer M."/>
            <person name="Hauer B."/>
            <person name="Streit W.R."/>
            <person name="Muller R."/>
            <person name="Daniel R."/>
            <person name="Jaeger K.E."/>
        </authorList>
    </citation>
    <scope>NUCLEOTIDE SEQUENCE [LARGE SCALE GENOMIC DNA]</scope>
    <source>
        <strain evidence="1 2">PG1</strain>
    </source>
</reference>
<gene>
    <name evidence="1" type="ORF">BGL_2c22830</name>
</gene>
<keyword evidence="2" id="KW-1185">Reference proteome</keyword>
<proteinExistence type="predicted"/>
<dbReference type="Proteomes" id="UP000031838">
    <property type="component" value="Chromosome 2"/>
</dbReference>
<dbReference type="KEGG" id="bgp:BGL_2c22830"/>
<sequence length="145" mass="15691">MACMPGMAGQAITRSTQTKESIMPDEIMSYPKNVFTNDGQSDVDGFAPKLGAVAAQIKAAGKITVYYGFHGDDNGRLLVVFSADELEKSRDMAAGFPDATLVQVNGPNDPKIDYAKHNKDGQALFTWCDSDTYIKANKLLPDIIP</sequence>
<accession>A0A0B6RYE3</accession>
<evidence type="ECO:0000313" key="1">
    <source>
        <dbReference type="EMBL" id="AJK50342.1"/>
    </source>
</evidence>
<organism evidence="1 2">
    <name type="scientific">Burkholderia plantarii</name>
    <dbReference type="NCBI Taxonomy" id="41899"/>
    <lineage>
        <taxon>Bacteria</taxon>
        <taxon>Pseudomonadati</taxon>
        <taxon>Pseudomonadota</taxon>
        <taxon>Betaproteobacteria</taxon>
        <taxon>Burkholderiales</taxon>
        <taxon>Burkholderiaceae</taxon>
        <taxon>Burkholderia</taxon>
    </lineage>
</organism>
<protein>
    <submittedName>
        <fullName evidence="1">Uncharacterized protein</fullName>
    </submittedName>
</protein>
<evidence type="ECO:0000313" key="2">
    <source>
        <dbReference type="Proteomes" id="UP000031838"/>
    </source>
</evidence>
<dbReference type="EMBL" id="CP002581">
    <property type="protein sequence ID" value="AJK50342.1"/>
    <property type="molecule type" value="Genomic_DNA"/>
</dbReference>
<dbReference type="HOGENOM" id="CLU_2010955_0_0_4"/>